<dbReference type="GO" id="GO:0006654">
    <property type="term" value="P:phosphatidic acid biosynthetic process"/>
    <property type="evidence" value="ECO:0007669"/>
    <property type="project" value="InterPro"/>
</dbReference>
<dbReference type="PANTHER" id="PTHR18896">
    <property type="entry name" value="PHOSPHOLIPASE D"/>
    <property type="match status" value="1"/>
</dbReference>
<comment type="catalytic activity">
    <reaction evidence="1 7">
        <text>a 1,2-diacyl-sn-glycero-3-phosphocholine + H2O = a 1,2-diacyl-sn-glycero-3-phosphate + choline + H(+)</text>
        <dbReference type="Rhea" id="RHEA:14445"/>
        <dbReference type="ChEBI" id="CHEBI:15354"/>
        <dbReference type="ChEBI" id="CHEBI:15377"/>
        <dbReference type="ChEBI" id="CHEBI:15378"/>
        <dbReference type="ChEBI" id="CHEBI:57643"/>
        <dbReference type="ChEBI" id="CHEBI:58608"/>
        <dbReference type="EC" id="3.1.4.4"/>
    </reaction>
</comment>
<gene>
    <name evidence="10" type="primary">pld1</name>
</gene>
<dbReference type="EC" id="3.1.4.4" evidence="7"/>
<name>E0WDE3_SCHPM</name>
<dbReference type="PIRSF" id="PIRSF009376">
    <property type="entry name" value="Phospholipase_D_euk"/>
    <property type="match status" value="1"/>
</dbReference>
<dbReference type="CDD" id="cd09138">
    <property type="entry name" value="PLDc_vPLD1_2_yPLD_like_1"/>
    <property type="match status" value="1"/>
</dbReference>
<protein>
    <recommendedName>
        <fullName evidence="7">Phospholipase</fullName>
        <ecNumber evidence="7">3.1.4.4</ecNumber>
    </recommendedName>
</protein>
<dbReference type="KEGG" id="spo:2542065"/>
<dbReference type="Pfam" id="PF00614">
    <property type="entry name" value="PLDc"/>
    <property type="match status" value="2"/>
</dbReference>
<reference evidence="10" key="1">
    <citation type="journal article" date="2010" name="FEMS Yeast Res.">
        <title>An oleate-stimulated, phosphatidylinositol 4,5-bisphosphate-independent phospholipase D in Schizosaccharomyces pombe.</title>
        <authorList>
            <person name="Harkins A.L."/>
            <person name="Yuan G."/>
            <person name="London S.D."/>
            <person name="Dolan J.W."/>
        </authorList>
    </citation>
    <scope>NUCLEOTIDE SEQUENCE</scope>
</reference>
<dbReference type="Gene3D" id="3.30.870.10">
    <property type="entry name" value="Endonuclease Chain A"/>
    <property type="match status" value="2"/>
</dbReference>
<keyword evidence="4 7" id="KW-0378">Hydrolase</keyword>
<feature type="compositionally biased region" description="Polar residues" evidence="8">
    <location>
        <begin position="1292"/>
        <end position="1303"/>
    </location>
</feature>
<dbReference type="InterPro" id="IPR015679">
    <property type="entry name" value="PLipase_D_fam"/>
</dbReference>
<proteinExistence type="inferred from homology"/>
<dbReference type="SMART" id="SM00155">
    <property type="entry name" value="PLDc"/>
    <property type="match status" value="2"/>
</dbReference>
<dbReference type="SUPFAM" id="SSF56024">
    <property type="entry name" value="Phospholipase D/nuclease"/>
    <property type="match status" value="2"/>
</dbReference>
<evidence type="ECO:0000256" key="5">
    <source>
        <dbReference type="ARBA" id="ARBA00022963"/>
    </source>
</evidence>
<evidence type="ECO:0000256" key="4">
    <source>
        <dbReference type="ARBA" id="ARBA00022801"/>
    </source>
</evidence>
<evidence type="ECO:0000256" key="6">
    <source>
        <dbReference type="ARBA" id="ARBA00023098"/>
    </source>
</evidence>
<dbReference type="GO" id="GO:0004630">
    <property type="term" value="F:phospholipase D activity"/>
    <property type="evidence" value="ECO:0007669"/>
    <property type="project" value="UniProtKB-UniRule"/>
</dbReference>
<evidence type="ECO:0000313" key="10">
    <source>
        <dbReference type="EMBL" id="CBE61318.1"/>
    </source>
</evidence>
<dbReference type="PANTHER" id="PTHR18896:SF76">
    <property type="entry name" value="PHOSPHOLIPASE"/>
    <property type="match status" value="1"/>
</dbReference>
<dbReference type="SMART" id="SM00312">
    <property type="entry name" value="PX"/>
    <property type="match status" value="1"/>
</dbReference>
<evidence type="ECO:0000256" key="8">
    <source>
        <dbReference type="SAM" id="MobiDB-lite"/>
    </source>
</evidence>
<comment type="similarity">
    <text evidence="2 7">Belongs to the phospholipase D family.</text>
</comment>
<dbReference type="VEuPathDB" id="FungiDB:SPAC2F7.16c"/>
<keyword evidence="6" id="KW-0443">Lipid metabolism</keyword>
<dbReference type="SMR" id="E0WDE3"/>
<dbReference type="GO" id="GO:0035556">
    <property type="term" value="P:intracellular signal transduction"/>
    <property type="evidence" value="ECO:0007669"/>
    <property type="project" value="InterPro"/>
</dbReference>
<dbReference type="InterPro" id="IPR001683">
    <property type="entry name" value="PX_dom"/>
</dbReference>
<dbReference type="GO" id="GO:0009395">
    <property type="term" value="P:phospholipid catabolic process"/>
    <property type="evidence" value="ECO:0007669"/>
    <property type="project" value="TreeGrafter"/>
</dbReference>
<dbReference type="OrthoDB" id="14911at2759"/>
<keyword evidence="5 7" id="KW-0442">Lipid degradation</keyword>
<evidence type="ECO:0000256" key="1">
    <source>
        <dbReference type="ARBA" id="ARBA00000798"/>
    </source>
</evidence>
<dbReference type="FunFam" id="3.30.870.10:FF:000011">
    <property type="entry name" value="Phospholipase"/>
    <property type="match status" value="1"/>
</dbReference>
<feature type="compositionally biased region" description="Basic and acidic residues" evidence="8">
    <location>
        <begin position="1277"/>
        <end position="1289"/>
    </location>
</feature>
<dbReference type="InterPro" id="IPR001736">
    <property type="entry name" value="PLipase_D/transphosphatidylase"/>
</dbReference>
<evidence type="ECO:0000256" key="3">
    <source>
        <dbReference type="ARBA" id="ARBA00022737"/>
    </source>
</evidence>
<dbReference type="EMBL" id="FN547388">
    <property type="protein sequence ID" value="CBE61318.1"/>
    <property type="molecule type" value="Genomic_DNA"/>
</dbReference>
<organism evidence="10">
    <name type="scientific">Schizosaccharomyces pombe</name>
    <name type="common">Fission yeast</name>
    <dbReference type="NCBI Taxonomy" id="4896"/>
    <lineage>
        <taxon>Eukaryota</taxon>
        <taxon>Fungi</taxon>
        <taxon>Dikarya</taxon>
        <taxon>Ascomycota</taxon>
        <taxon>Taphrinomycotina</taxon>
        <taxon>Schizosaccharomycetes</taxon>
        <taxon>Schizosaccharomycetales</taxon>
        <taxon>Schizosaccharomycetaceae</taxon>
        <taxon>Schizosaccharomyces</taxon>
    </lineage>
</organism>
<feature type="region of interest" description="Disordered" evidence="8">
    <location>
        <begin position="27"/>
        <end position="90"/>
    </location>
</feature>
<evidence type="ECO:0000259" key="9">
    <source>
        <dbReference type="PROSITE" id="PS50035"/>
    </source>
</evidence>
<dbReference type="PROSITE" id="PS50035">
    <property type="entry name" value="PLD"/>
    <property type="match status" value="2"/>
</dbReference>
<dbReference type="RefSeq" id="NP_592986.1">
    <property type="nucleotide sequence ID" value="NM_001018386.3"/>
</dbReference>
<dbReference type="GO" id="GO:0035091">
    <property type="term" value="F:phosphatidylinositol binding"/>
    <property type="evidence" value="ECO:0007669"/>
    <property type="project" value="InterPro"/>
</dbReference>
<feature type="domain" description="PLD phosphodiesterase" evidence="9">
    <location>
        <begin position="941"/>
        <end position="968"/>
    </location>
</feature>
<dbReference type="CDD" id="cd01254">
    <property type="entry name" value="PH_PLD"/>
    <property type="match status" value="1"/>
</dbReference>
<keyword evidence="3" id="KW-0677">Repeat</keyword>
<evidence type="ECO:0000256" key="7">
    <source>
        <dbReference type="PIRNR" id="PIRNR009376"/>
    </source>
</evidence>
<dbReference type="HOGENOM" id="CLU_000690_3_2_1"/>
<sequence length="1369" mass="157731">MTIHQGGNSVIDNVPYSLNTNVNDSIYSEKGTGRKDAEDHTPSKITDLEKNVDHSIPSFPENDPKNYSEFVNLNPPKRPDLEHTRGSSWHTASENVNDLAANDSTRVQTPEFITQTMEDENVEVPPLERDERDAAAAHTSKANRNSARQMWAQLMASVRKFKREDEKPILKENLPAINLFEAGIPASLPIAKHFIRDKSGQPVLPIITDLIKVSVLDVEPKHNRIHSTFTIQVEYGTGPHAIRWLIYRQLRDFINLHSHFLFFEFQHRFSGRRMKLPKFPKEVLPYLVKLRGYQKILYSNPSDQLIDETHSISDISWESHSQDGDRTTGQPRHANNGRKKHGNFWTIQGNTLGVYLQEMIHNLQFFPEVNVLYSFLEFSSLGLYLAGAGTFHGKEGFATLKRNYSPTQYMLCCNTTMMKTRSQPFWIIVSESCIILCDNMLSMQPADVFIWDVDFEITRKNFRKAHSKDTNEKIRLSHHSFKIKNRQKVMKLSVRSGRWLQQFINSVQVAQGLTAWCEIHRFDSFAPVRTNVAVQWMVDARDHMWNVSRAIKNAKRCIMIHGWWLSPELQMRRPYSMAHKWRIDRILNEKAHEGVMVYIMIYRNIDATIPIDSFHTKEHLQSLHPNIYVIRSPSHFRQNALFWAHHEKLVVVDDAITFIGGIDLCFGRYDTPQHILYDDKPVADKTGLCEQTWRGKDYSNARVHDFFDLTEPYKDMYDRLAVPRMGWHDVSMCIIGQPARDAARHFVQRWNYLIQCKKPARKTPLLIPPPDFTTDQLTDSQLTGTCEVQVLRSAGLWSLGLVDTVEQSIQNAYVTCIEKSEHFIYIENQFFVTSTTCEGTTIENRVGDALVERIIRAHKNNEKWRGVIMIPLLPGFEGQIDLQEGGSLRLIVECQYRSICHGEHSIFGRLNAKGIDGSKYLRFYGLRGWAHLGENHELVTEMIYVHAKILIADDRVAVIGSANINERSLLGNRDSEIAAVIRDTLTIDSKMDGKPYKVGKFAHTLRKRLMREHLGLETDVLEQREYNMDGLDRDTEWKRVEVWTPDEGNAINGSAYTAEELKMKYRSQSQFTTTPDILRKAEKSMKKLDQRVSLIPSSIEFNIKTQKDKVEFEKNYEKSKKGPDVIANALVGGIPLSLKTKEDSLYELSKFSQCGEDQRPMVLKDPDHLVPEPSRPHCGNGLVFYDDIPLLEVNPISGETIPKFDASSFEDPVCDEFFEDIWSKVASNNTTIYRHIFRCVPDDEMLTWESYNEWKKYGKRFKEEQARWRQEELSNLHETHEKSENDPKNPKAGSQGSGNTSASEDSKTEKPKTRTNNGLQVPDKRVVYDLLRGIRGQLVELPLKWMSTESNARNWLSSIDKIPPLEIYD</sequence>
<evidence type="ECO:0000256" key="2">
    <source>
        <dbReference type="ARBA" id="ARBA00008664"/>
    </source>
</evidence>
<dbReference type="OMA" id="QMLQWIA"/>
<dbReference type="InterPro" id="IPR016555">
    <property type="entry name" value="PLipase_D_euk"/>
</dbReference>
<feature type="region of interest" description="Disordered" evidence="8">
    <location>
        <begin position="1277"/>
        <end position="1320"/>
    </location>
</feature>
<feature type="domain" description="PLD phosphodiesterase" evidence="9">
    <location>
        <begin position="641"/>
        <end position="668"/>
    </location>
</feature>
<feature type="compositionally biased region" description="Basic and acidic residues" evidence="8">
    <location>
        <begin position="31"/>
        <end position="53"/>
    </location>
</feature>
<feature type="region of interest" description="Disordered" evidence="8">
    <location>
        <begin position="318"/>
        <end position="340"/>
    </location>
</feature>
<accession>E0WDE3</accession>
<dbReference type="GeneID" id="2542065"/>
<dbReference type="CDD" id="cd09141">
    <property type="entry name" value="PLDc_vPLD1_2_yPLD_like_2"/>
    <property type="match status" value="1"/>
</dbReference>